<reference evidence="1" key="1">
    <citation type="submission" date="2021-03" db="EMBL/GenBank/DDBJ databases">
        <title>Draft genome sequence of rust myrtle Austropuccinia psidii MF-1, a brazilian biotype.</title>
        <authorList>
            <person name="Quecine M.C."/>
            <person name="Pachon D.M.R."/>
            <person name="Bonatelli M.L."/>
            <person name="Correr F.H."/>
            <person name="Franceschini L.M."/>
            <person name="Leite T.F."/>
            <person name="Margarido G.R.A."/>
            <person name="Almeida C.A."/>
            <person name="Ferrarezi J.A."/>
            <person name="Labate C.A."/>
        </authorList>
    </citation>
    <scope>NUCLEOTIDE SEQUENCE</scope>
    <source>
        <strain evidence="1">MF-1</strain>
    </source>
</reference>
<sequence>MHIANGYPPCDCLPICGSSATCSALRFTRFAHTSSACHGQKHPVEVLSKGMVRTISAIAHWKAHSITVQLKCSATEHFNYDPKANLSNGLSQAHNVFTFLTAPPFVQTLSPGHTACNFAAVTTCISEWGTCALHPPCTFNKGLTTTLPGY</sequence>
<evidence type="ECO:0000313" key="2">
    <source>
        <dbReference type="Proteomes" id="UP000765509"/>
    </source>
</evidence>
<comment type="caution">
    <text evidence="1">The sequence shown here is derived from an EMBL/GenBank/DDBJ whole genome shotgun (WGS) entry which is preliminary data.</text>
</comment>
<name>A0A9Q3FN11_9BASI</name>
<organism evidence="1 2">
    <name type="scientific">Austropuccinia psidii MF-1</name>
    <dbReference type="NCBI Taxonomy" id="1389203"/>
    <lineage>
        <taxon>Eukaryota</taxon>
        <taxon>Fungi</taxon>
        <taxon>Dikarya</taxon>
        <taxon>Basidiomycota</taxon>
        <taxon>Pucciniomycotina</taxon>
        <taxon>Pucciniomycetes</taxon>
        <taxon>Pucciniales</taxon>
        <taxon>Sphaerophragmiaceae</taxon>
        <taxon>Austropuccinia</taxon>
    </lineage>
</organism>
<protein>
    <submittedName>
        <fullName evidence="1">Uncharacterized protein</fullName>
    </submittedName>
</protein>
<keyword evidence="2" id="KW-1185">Reference proteome</keyword>
<dbReference type="Proteomes" id="UP000765509">
    <property type="component" value="Unassembled WGS sequence"/>
</dbReference>
<dbReference type="EMBL" id="AVOT02048422">
    <property type="protein sequence ID" value="MBW0543660.1"/>
    <property type="molecule type" value="Genomic_DNA"/>
</dbReference>
<proteinExistence type="predicted"/>
<gene>
    <name evidence="1" type="ORF">O181_083375</name>
</gene>
<feature type="non-terminal residue" evidence="1">
    <location>
        <position position="1"/>
    </location>
</feature>
<accession>A0A9Q3FN11</accession>
<dbReference type="AlphaFoldDB" id="A0A9Q3FN11"/>
<evidence type="ECO:0000313" key="1">
    <source>
        <dbReference type="EMBL" id="MBW0543660.1"/>
    </source>
</evidence>